<sequence>MIVLKNNSRLKNIFFLIGRSLSLRVMILSTLWVIISLSSISAVSILFYRRSSEQSLERILFAQLYSLIATVTVSSEGNLKGNLGIDDIRYSDPTSGWYWEVVAISSNLQGRLTSPSLGSRKIFSPSDVDIPFDNNFFRSYRIKGINDQKLQVIESDVVLDNQNHVARFRLVGNIDEAHAQVQEFKRTLQIFLWSFGIGSVLINLVIILFSFQPLKLIRQALNDIREGKVHYMSTDLVSEVMPLAQEMNTLIHNDQRIIERFRTQVGNLAHSLKTPLSVIMNEADKMCGEQAILLREQTKIMQDQINHYLKRARIAAQRDSVVYHASVRKVVDRLVRVMKKLNPEKQFQFVMDVDDIIFSGEREDLEEVVGNLIENAAQWSRKKVLISCYLEKNIEEAEFFSILVEDDGFGLTEEQIDEAFKRGHRFDESKPGTGLGLAIVSDMVNEYGGSLFLSRSDLGGLYVRVLLPKKVTLL</sequence>
<evidence type="ECO:0000256" key="4">
    <source>
        <dbReference type="ARBA" id="ARBA00022553"/>
    </source>
</evidence>
<dbReference type="GO" id="GO:0000155">
    <property type="term" value="F:phosphorelay sensor kinase activity"/>
    <property type="evidence" value="ECO:0007669"/>
    <property type="project" value="InterPro"/>
</dbReference>
<evidence type="ECO:0000259" key="11">
    <source>
        <dbReference type="PROSITE" id="PS50109"/>
    </source>
</evidence>
<dbReference type="EC" id="2.7.13.3" evidence="3"/>
<evidence type="ECO:0000256" key="2">
    <source>
        <dbReference type="ARBA" id="ARBA00004370"/>
    </source>
</evidence>
<protein>
    <recommendedName>
        <fullName evidence="3">histidine kinase</fullName>
        <ecNumber evidence="3">2.7.13.3</ecNumber>
    </recommendedName>
</protein>
<dbReference type="InterPro" id="IPR003594">
    <property type="entry name" value="HATPase_dom"/>
</dbReference>
<dbReference type="AlphaFoldDB" id="A0A0H3LVG4"/>
<dbReference type="InterPro" id="IPR036097">
    <property type="entry name" value="HisK_dim/P_sf"/>
</dbReference>
<dbReference type="KEGG" id="bqu:BQ03920"/>
<name>A0A0H3LVG4_BARQU</name>
<dbReference type="PROSITE" id="PS50109">
    <property type="entry name" value="HIS_KIN"/>
    <property type="match status" value="1"/>
</dbReference>
<dbReference type="SUPFAM" id="SSF47384">
    <property type="entry name" value="Homodimeric domain of signal transducing histidine kinase"/>
    <property type="match status" value="1"/>
</dbReference>
<evidence type="ECO:0000313" key="12">
    <source>
        <dbReference type="EMBL" id="CAF25891.1"/>
    </source>
</evidence>
<dbReference type="Gene3D" id="3.30.565.10">
    <property type="entry name" value="Histidine kinase-like ATPase, C-terminal domain"/>
    <property type="match status" value="1"/>
</dbReference>
<dbReference type="Proteomes" id="UP000000597">
    <property type="component" value="Chromosome"/>
</dbReference>
<keyword evidence="7 12" id="KW-0418">Kinase</keyword>
<dbReference type="InterPro" id="IPR036890">
    <property type="entry name" value="HATPase_C_sf"/>
</dbReference>
<evidence type="ECO:0000256" key="3">
    <source>
        <dbReference type="ARBA" id="ARBA00012438"/>
    </source>
</evidence>
<evidence type="ECO:0000256" key="8">
    <source>
        <dbReference type="ARBA" id="ARBA00022989"/>
    </source>
</evidence>
<evidence type="ECO:0000256" key="1">
    <source>
        <dbReference type="ARBA" id="ARBA00000085"/>
    </source>
</evidence>
<keyword evidence="4" id="KW-0597">Phosphoprotein</keyword>
<feature type="transmembrane region" description="Helical" evidence="10">
    <location>
        <begin position="25"/>
        <end position="48"/>
    </location>
</feature>
<evidence type="ECO:0000256" key="10">
    <source>
        <dbReference type="SAM" id="Phobius"/>
    </source>
</evidence>
<keyword evidence="8 10" id="KW-1133">Transmembrane helix</keyword>
<dbReference type="PANTHER" id="PTHR45436">
    <property type="entry name" value="SENSOR HISTIDINE KINASE YKOH"/>
    <property type="match status" value="1"/>
</dbReference>
<dbReference type="HOGENOM" id="CLU_000445_42_3_5"/>
<comment type="catalytic activity">
    <reaction evidence="1">
        <text>ATP + protein L-histidine = ADP + protein N-phospho-L-histidine.</text>
        <dbReference type="EC" id="2.7.13.3"/>
    </reaction>
</comment>
<dbReference type="eggNOG" id="COG0642">
    <property type="taxonomic scope" value="Bacteria"/>
</dbReference>
<evidence type="ECO:0000256" key="5">
    <source>
        <dbReference type="ARBA" id="ARBA00022679"/>
    </source>
</evidence>
<dbReference type="Pfam" id="PF02518">
    <property type="entry name" value="HATPase_c"/>
    <property type="match status" value="1"/>
</dbReference>
<dbReference type="InterPro" id="IPR005467">
    <property type="entry name" value="His_kinase_dom"/>
</dbReference>
<dbReference type="GO" id="GO:0005886">
    <property type="term" value="C:plasma membrane"/>
    <property type="evidence" value="ECO:0007669"/>
    <property type="project" value="TreeGrafter"/>
</dbReference>
<evidence type="ECO:0000256" key="9">
    <source>
        <dbReference type="ARBA" id="ARBA00023136"/>
    </source>
</evidence>
<dbReference type="InterPro" id="IPR004358">
    <property type="entry name" value="Sig_transdc_His_kin-like_C"/>
</dbReference>
<dbReference type="InterPro" id="IPR050428">
    <property type="entry name" value="TCS_sensor_his_kinase"/>
</dbReference>
<dbReference type="Gene3D" id="1.10.287.130">
    <property type="match status" value="1"/>
</dbReference>
<evidence type="ECO:0000256" key="7">
    <source>
        <dbReference type="ARBA" id="ARBA00022777"/>
    </source>
</evidence>
<feature type="domain" description="Histidine kinase" evidence="11">
    <location>
        <begin position="267"/>
        <end position="471"/>
    </location>
</feature>
<dbReference type="PRINTS" id="PR00344">
    <property type="entry name" value="BCTRLSENSOR"/>
</dbReference>
<evidence type="ECO:0000256" key="6">
    <source>
        <dbReference type="ARBA" id="ARBA00022692"/>
    </source>
</evidence>
<proteinExistence type="predicted"/>
<dbReference type="SUPFAM" id="SSF55874">
    <property type="entry name" value="ATPase domain of HSP90 chaperone/DNA topoisomerase II/histidine kinase"/>
    <property type="match status" value="1"/>
</dbReference>
<comment type="subcellular location">
    <subcellularLocation>
        <location evidence="2">Membrane</location>
    </subcellularLocation>
</comment>
<evidence type="ECO:0000313" key="13">
    <source>
        <dbReference type="Proteomes" id="UP000000597"/>
    </source>
</evidence>
<reference evidence="12 13" key="1">
    <citation type="journal article" date="2004" name="Proc. Natl. Acad. Sci. U.S.A.">
        <title>The louse-borne human pathogen Bartonella quintana is a genomic derivative of the zoonotic agent Bartonella henselae.</title>
        <authorList>
            <person name="Alsmark U.C.M."/>
            <person name="Frank A.C."/>
            <person name="Karlberg E.O."/>
            <person name="Legault B.-A."/>
            <person name="Ardell D.H."/>
            <person name="Canbaeck B."/>
            <person name="Eriksson A.-S."/>
            <person name="Naeslund A.K."/>
            <person name="Handley S.A."/>
            <person name="Huvet M."/>
            <person name="La Scola B."/>
            <person name="Holmberg M."/>
            <person name="Andersson S.G.E."/>
        </authorList>
    </citation>
    <scope>NUCLEOTIDE SEQUENCE [LARGE SCALE GENOMIC DNA]</scope>
    <source>
        <strain evidence="12 13">Toulouse</strain>
    </source>
</reference>
<dbReference type="PANTHER" id="PTHR45436:SF5">
    <property type="entry name" value="SENSOR HISTIDINE KINASE TRCS"/>
    <property type="match status" value="1"/>
</dbReference>
<organism evidence="12 13">
    <name type="scientific">Bartonella quintana (strain Toulouse)</name>
    <name type="common">Rochalimaea quintana</name>
    <dbReference type="NCBI Taxonomy" id="283165"/>
    <lineage>
        <taxon>Bacteria</taxon>
        <taxon>Pseudomonadati</taxon>
        <taxon>Pseudomonadota</taxon>
        <taxon>Alphaproteobacteria</taxon>
        <taxon>Hyphomicrobiales</taxon>
        <taxon>Bartonellaceae</taxon>
        <taxon>Bartonella</taxon>
    </lineage>
</organism>
<dbReference type="RefSeq" id="WP_011179180.1">
    <property type="nucleotide sequence ID" value="NC_005955.1"/>
</dbReference>
<feature type="transmembrane region" description="Helical" evidence="10">
    <location>
        <begin position="190"/>
        <end position="211"/>
    </location>
</feature>
<keyword evidence="6 10" id="KW-0812">Transmembrane</keyword>
<keyword evidence="9 10" id="KW-0472">Membrane</keyword>
<gene>
    <name evidence="12" type="primary">feuQ</name>
    <name evidence="12" type="ordered locus">BQ03920</name>
</gene>
<dbReference type="OrthoDB" id="9809567at2"/>
<keyword evidence="5" id="KW-0808">Transferase</keyword>
<dbReference type="EMBL" id="BX897700">
    <property type="protein sequence ID" value="CAF25891.1"/>
    <property type="molecule type" value="Genomic_DNA"/>
</dbReference>
<accession>A0A0H3LVG4</accession>
<dbReference type="SMART" id="SM00387">
    <property type="entry name" value="HATPase_c"/>
    <property type="match status" value="1"/>
</dbReference>